<dbReference type="GeneID" id="63686113"/>
<gene>
    <name evidence="2" type="ORF">DACRYDRAFT_14737</name>
</gene>
<dbReference type="Proteomes" id="UP000030653">
    <property type="component" value="Unassembled WGS sequence"/>
</dbReference>
<reference evidence="2 3" key="1">
    <citation type="journal article" date="2012" name="Science">
        <title>The Paleozoic origin of enzymatic lignin decomposition reconstructed from 31 fungal genomes.</title>
        <authorList>
            <person name="Floudas D."/>
            <person name="Binder M."/>
            <person name="Riley R."/>
            <person name="Barry K."/>
            <person name="Blanchette R.A."/>
            <person name="Henrissat B."/>
            <person name="Martinez A.T."/>
            <person name="Otillar R."/>
            <person name="Spatafora J.W."/>
            <person name="Yadav J.S."/>
            <person name="Aerts A."/>
            <person name="Benoit I."/>
            <person name="Boyd A."/>
            <person name="Carlson A."/>
            <person name="Copeland A."/>
            <person name="Coutinho P.M."/>
            <person name="de Vries R.P."/>
            <person name="Ferreira P."/>
            <person name="Findley K."/>
            <person name="Foster B."/>
            <person name="Gaskell J."/>
            <person name="Glotzer D."/>
            <person name="Gorecki P."/>
            <person name="Heitman J."/>
            <person name="Hesse C."/>
            <person name="Hori C."/>
            <person name="Igarashi K."/>
            <person name="Jurgens J.A."/>
            <person name="Kallen N."/>
            <person name="Kersten P."/>
            <person name="Kohler A."/>
            <person name="Kuees U."/>
            <person name="Kumar T.K.A."/>
            <person name="Kuo A."/>
            <person name="LaButti K."/>
            <person name="Larrondo L.F."/>
            <person name="Lindquist E."/>
            <person name="Ling A."/>
            <person name="Lombard V."/>
            <person name="Lucas S."/>
            <person name="Lundell T."/>
            <person name="Martin R."/>
            <person name="McLaughlin D.J."/>
            <person name="Morgenstern I."/>
            <person name="Morin E."/>
            <person name="Murat C."/>
            <person name="Nagy L.G."/>
            <person name="Nolan M."/>
            <person name="Ohm R.A."/>
            <person name="Patyshakuliyeva A."/>
            <person name="Rokas A."/>
            <person name="Ruiz-Duenas F.J."/>
            <person name="Sabat G."/>
            <person name="Salamov A."/>
            <person name="Samejima M."/>
            <person name="Schmutz J."/>
            <person name="Slot J.C."/>
            <person name="St John F."/>
            <person name="Stenlid J."/>
            <person name="Sun H."/>
            <person name="Sun S."/>
            <person name="Syed K."/>
            <person name="Tsang A."/>
            <person name="Wiebenga A."/>
            <person name="Young D."/>
            <person name="Pisabarro A."/>
            <person name="Eastwood D.C."/>
            <person name="Martin F."/>
            <person name="Cullen D."/>
            <person name="Grigoriev I.V."/>
            <person name="Hibbett D.S."/>
        </authorList>
    </citation>
    <scope>NUCLEOTIDE SEQUENCE [LARGE SCALE GENOMIC DNA]</scope>
    <source>
        <strain evidence="2 3">DJM-731 SS1</strain>
    </source>
</reference>
<protein>
    <recommendedName>
        <fullName evidence="4">TPR-like protein</fullName>
    </recommendedName>
</protein>
<keyword evidence="3" id="KW-1185">Reference proteome</keyword>
<evidence type="ECO:0008006" key="4">
    <source>
        <dbReference type="Google" id="ProtNLM"/>
    </source>
</evidence>
<feature type="compositionally biased region" description="Basic and acidic residues" evidence="1">
    <location>
        <begin position="1"/>
        <end position="19"/>
    </location>
</feature>
<evidence type="ECO:0000313" key="3">
    <source>
        <dbReference type="Proteomes" id="UP000030653"/>
    </source>
</evidence>
<dbReference type="AlphaFoldDB" id="M5G665"/>
<dbReference type="HOGENOM" id="CLU_383096_0_0_1"/>
<dbReference type="EMBL" id="JH795859">
    <property type="protein sequence ID" value="EJU03690.1"/>
    <property type="molecule type" value="Genomic_DNA"/>
</dbReference>
<dbReference type="STRING" id="1858805.M5G665"/>
<proteinExistence type="predicted"/>
<evidence type="ECO:0000256" key="1">
    <source>
        <dbReference type="SAM" id="MobiDB-lite"/>
    </source>
</evidence>
<dbReference type="OrthoDB" id="3217196at2759"/>
<dbReference type="RefSeq" id="XP_040630584.1">
    <property type="nucleotide sequence ID" value="XM_040771051.1"/>
</dbReference>
<feature type="region of interest" description="Disordered" evidence="1">
    <location>
        <begin position="1"/>
        <end position="21"/>
    </location>
</feature>
<organism evidence="2 3">
    <name type="scientific">Dacryopinax primogenitus (strain DJM 731)</name>
    <name type="common">Brown rot fungus</name>
    <dbReference type="NCBI Taxonomy" id="1858805"/>
    <lineage>
        <taxon>Eukaryota</taxon>
        <taxon>Fungi</taxon>
        <taxon>Dikarya</taxon>
        <taxon>Basidiomycota</taxon>
        <taxon>Agaricomycotina</taxon>
        <taxon>Dacrymycetes</taxon>
        <taxon>Dacrymycetales</taxon>
        <taxon>Dacrymycetaceae</taxon>
        <taxon>Dacryopinax</taxon>
    </lineage>
</organism>
<accession>M5G665</accession>
<name>M5G665_DACPD</name>
<sequence length="722" mass="82926">MGQPDEEIRPPEQEKEIYRGKPSFKVYTDQDLSFTHPSQQVGAETLRIGAPSGSITTGTTRDSEPIPPSLADLRITSTVLSTFDTTPGSPNHETLENATHNYHAFIRTSRKQYIDESIDGFRRAVEHTPQNHPSLPQRKYLLASALICRYRNTNAHFQDLEDGVALADQVVRGDLDHHLKQSGKSLKGWGWYMRYLRTGHGPDIVASVDLLNEVVNHTCQEDQWLANLRLALALIVLYHANAGEDLVAKAEQVARRGLSERHPQSAEPMLQDTLSRVLYAKYRNAHRPSQRDVLEAQDAAERALQATPPTHIHYAAYAQNRCRLYLWYMPPDKVAEDAIAIGERAFRATPDGYRRRYMVAQAISNVSDLKTSRDGRKEDLEEAMWWARISAQTPELHHRPICETGLCRWMIRRFEQYGQPDDVDTAIDMLRPIADGITAKAIDNIQFARHYIVYAFFARFHWHGDERDLDELIRYAVMSEDSPLQGTREHETALAHYRSCFERYKRSKRLEDLDYALMKTLETIPRSDVAWHTMQPSDTWSVLGDMHFCRYRELGEGHDFEEGVAWCRRVLDHHGSALIDKTQAMHLLAGGFGTRAEIQRSIEDLQQAIVYAERCTDMVPRGHSLRADFVGHLGDLYALRYERLENETDLQKALDNYRSATVDSASVVRHRFRACTAFASLAHRVDRLETALRSFCLERLRWLATPQHVPAPWGNTNRRWFF</sequence>
<evidence type="ECO:0000313" key="2">
    <source>
        <dbReference type="EMBL" id="EJU03690.1"/>
    </source>
</evidence>